<keyword evidence="6 14" id="KW-0812">Transmembrane</keyword>
<comment type="catalytic activity">
    <reaction evidence="1">
        <text>Hydrolysis of proteins with broad specificity for peptide bonds. Preferentially cleaves -Arg-Arg-|-Xaa bonds in small molecule substrates (thus differing from cathepsin L). In addition to being an endopeptidase, shows peptidyl-dipeptidase activity, liberating C-terminal dipeptides.</text>
        <dbReference type="EC" id="3.4.22.1"/>
    </reaction>
</comment>
<accession>A0AAV6Q6V5</accession>
<keyword evidence="13" id="KW-1015">Disulfide bond</keyword>
<feature type="transmembrane region" description="Helical" evidence="14">
    <location>
        <begin position="53"/>
        <end position="78"/>
    </location>
</feature>
<feature type="transmembrane region" description="Helical" evidence="14">
    <location>
        <begin position="283"/>
        <end position="302"/>
    </location>
</feature>
<evidence type="ECO:0000256" key="14">
    <source>
        <dbReference type="RuleBase" id="RU910716"/>
    </source>
</evidence>
<keyword evidence="7" id="KW-0732">Signal</keyword>
<feature type="compositionally biased region" description="Low complexity" evidence="15">
    <location>
        <begin position="464"/>
        <end position="477"/>
    </location>
</feature>
<feature type="transmembrane region" description="Helical" evidence="14">
    <location>
        <begin position="253"/>
        <end position="271"/>
    </location>
</feature>
<feature type="compositionally biased region" description="Acidic residues" evidence="15">
    <location>
        <begin position="514"/>
        <end position="523"/>
    </location>
</feature>
<feature type="region of interest" description="Disordered" evidence="15">
    <location>
        <begin position="668"/>
        <end position="730"/>
    </location>
</feature>
<evidence type="ECO:0000256" key="3">
    <source>
        <dbReference type="ARBA" id="ARBA00008789"/>
    </source>
</evidence>
<comment type="caution">
    <text evidence="17">The sequence shown here is derived from an EMBL/GenBank/DDBJ whole genome shotgun (WGS) entry which is preliminary data.</text>
</comment>
<evidence type="ECO:0000313" key="18">
    <source>
        <dbReference type="Proteomes" id="UP000693946"/>
    </source>
</evidence>
<evidence type="ECO:0000256" key="10">
    <source>
        <dbReference type="ARBA" id="ARBA00022989"/>
    </source>
</evidence>
<dbReference type="InterPro" id="IPR050895">
    <property type="entry name" value="XK-related_scramblase"/>
</dbReference>
<keyword evidence="4" id="KW-1003">Cell membrane</keyword>
<dbReference type="InterPro" id="IPR000169">
    <property type="entry name" value="Pept_cys_AS"/>
</dbReference>
<feature type="compositionally biased region" description="Polar residues" evidence="15">
    <location>
        <begin position="561"/>
        <end position="573"/>
    </location>
</feature>
<dbReference type="InterPro" id="IPR025660">
    <property type="entry name" value="Pept_his_AS"/>
</dbReference>
<evidence type="ECO:0000256" key="11">
    <source>
        <dbReference type="ARBA" id="ARBA00023136"/>
    </source>
</evidence>
<feature type="domain" description="Peptidase C1A papain C-terminal" evidence="16">
    <location>
        <begin position="883"/>
        <end position="1132"/>
    </location>
</feature>
<keyword evidence="11 14" id="KW-0472">Membrane</keyword>
<evidence type="ECO:0000256" key="6">
    <source>
        <dbReference type="ARBA" id="ARBA00022692"/>
    </source>
</evidence>
<evidence type="ECO:0000256" key="12">
    <source>
        <dbReference type="ARBA" id="ARBA00023145"/>
    </source>
</evidence>
<dbReference type="AlphaFoldDB" id="A0AAV6Q6V5"/>
<dbReference type="InterPro" id="IPR000668">
    <property type="entry name" value="Peptidase_C1A_C"/>
</dbReference>
<evidence type="ECO:0000256" key="13">
    <source>
        <dbReference type="ARBA" id="ARBA00023157"/>
    </source>
</evidence>
<dbReference type="PANTHER" id="PTHR16024">
    <property type="entry name" value="XK-RELATED PROTEIN"/>
    <property type="match status" value="1"/>
</dbReference>
<keyword evidence="5" id="KW-0645">Protease</keyword>
<comment type="similarity">
    <text evidence="3 14">Belongs to the XK family.</text>
</comment>
<feature type="compositionally biased region" description="Low complexity" evidence="15">
    <location>
        <begin position="670"/>
        <end position="730"/>
    </location>
</feature>
<sequence>MRHYTATPSHAGSCVPCCQVCVFAFTAFLIVAERTALIYCFVYYLWVGHNYCYAYLAGFTALFLLPGWAPQWLSYLWYLSDGRIRRKSLSWTHILHLGIFKRLFECMQLPDEDVYGEIMQQADVSALRLFEALVVTLPETLLHAYVLICTDIGLKSPASVCFVVCLLSLSWALVLYARACSLIRPGHLHMTPAAILCRLLWRVGMLGSRFAVLMLFTRIFKQWILGVIGVHWLGTTFWMVSQQTDIIRSTTRWRIFNLVLGAIHVFLFLNVKYGQSRFRMAGFYLAMFLENAFLLLASSWLFTMVSWDTVGIPAAVFCSFLIGVIALVLYYRFLHPKSFEIFQSIRHRGIGDACMERGSTLSLEEKVTPSFHRHATLSGGGTLMDLPVQWEGWKHHHWLLIRLALKTGDVGKIWSAYGEGGLAGLMGLSEEFHSPDDPYMHRIPPVQPQVPQISHPAPQPAPPQVTQAPQVREVVQPQQPPPSTVVARPVRRAPPTSIQDMRRFPEIIPVQEVIPEETAEEESSAPLSEERGDDEFQSAVYGSPSLSSPPQPGSLRHIDSNPATLTEASSSVCSLDIKTPGWSPERRSPLLIASPEKKIGIPGDTTLYFSADVQSPSSGSYLGWGSELSPISTYRSPYRIREARFVTSTPRVEPPSGPEMFGPASVVVIPATPGTTPGATPGPSTPAASTSAASTPAASTSAASTPAASTPAASTPAASTPATPSATTPVTPVVPLTPVISHARKQIVQFVDSRERGRQAAAYVAYPVSRTLLNSMNVLTRDAGRRRRQVTSIIAAETQHTTARMWRAAFLILAAGLSVSMARPHLKPLSSEMVNYINKMNSTWKAGHNFHNVDYSYIKRLCGTMLKGPKLPIMVQHAGDMKLPDEFDSRVNWPNCPTLKEIRDQGSCGSCWAFGAAEAISDRVCIHSNGKVTVEISSEDLLTCCDSCGMGCNGGYPSAAWNFWTEEGLVSGGLYDSHIGCRPYTIAPCEHHVNGSRPPCSGEGGDTPECVRTCEAGYTPGYKEDKHYGKTSYNVEASEKQIQAEIFKNGPVEGAFTVYEDFVLYKSGVYQHMTGSALGGHAIKVMGWGVENNVPYWLCANSWNTDWGDNGFFKILRGSDHCGIESEIVAGIPK</sequence>
<dbReference type="CDD" id="cd02620">
    <property type="entry name" value="Peptidase_C1A_CathepsinB"/>
    <property type="match status" value="1"/>
</dbReference>
<dbReference type="FunFam" id="3.90.70.10:FF:000031">
    <property type="entry name" value="Cathepsin B"/>
    <property type="match status" value="1"/>
</dbReference>
<dbReference type="Pfam" id="PF00112">
    <property type="entry name" value="Peptidase_C1"/>
    <property type="match status" value="1"/>
</dbReference>
<evidence type="ECO:0000256" key="1">
    <source>
        <dbReference type="ARBA" id="ARBA00001754"/>
    </source>
</evidence>
<feature type="transmembrane region" description="Helical" evidence="14">
    <location>
        <begin position="160"/>
        <end position="179"/>
    </location>
</feature>
<keyword evidence="18" id="KW-1185">Reference proteome</keyword>
<evidence type="ECO:0000256" key="2">
    <source>
        <dbReference type="ARBA" id="ARBA00004651"/>
    </source>
</evidence>
<dbReference type="Proteomes" id="UP000693946">
    <property type="component" value="Linkage Group LG7"/>
</dbReference>
<dbReference type="SMART" id="SM00645">
    <property type="entry name" value="Pept_C1"/>
    <property type="match status" value="1"/>
</dbReference>
<protein>
    <recommendedName>
        <fullName evidence="14">XK-related protein</fullName>
    </recommendedName>
</protein>
<feature type="transmembrane region" description="Helical" evidence="14">
    <location>
        <begin position="223"/>
        <end position="241"/>
    </location>
</feature>
<dbReference type="PROSITE" id="PS00139">
    <property type="entry name" value="THIOL_PROTEASE_CYS"/>
    <property type="match status" value="1"/>
</dbReference>
<dbReference type="InterPro" id="IPR025661">
    <property type="entry name" value="Pept_asp_AS"/>
</dbReference>
<comment type="subcellular location">
    <subcellularLocation>
        <location evidence="2">Cell membrane</location>
        <topology evidence="2">Multi-pass membrane protein</topology>
    </subcellularLocation>
    <subcellularLocation>
        <location evidence="14">Membrane</location>
        <topology evidence="14">Multi-pass membrane protein</topology>
    </subcellularLocation>
</comment>
<keyword evidence="10 14" id="KW-1133">Transmembrane helix</keyword>
<feature type="transmembrane region" description="Helical" evidence="14">
    <location>
        <begin position="314"/>
        <end position="334"/>
    </location>
</feature>
<proteinExistence type="inferred from homology"/>
<organism evidence="17 18">
    <name type="scientific">Solea senegalensis</name>
    <name type="common">Senegalese sole</name>
    <dbReference type="NCBI Taxonomy" id="28829"/>
    <lineage>
        <taxon>Eukaryota</taxon>
        <taxon>Metazoa</taxon>
        <taxon>Chordata</taxon>
        <taxon>Craniata</taxon>
        <taxon>Vertebrata</taxon>
        <taxon>Euteleostomi</taxon>
        <taxon>Actinopterygii</taxon>
        <taxon>Neopterygii</taxon>
        <taxon>Teleostei</taxon>
        <taxon>Neoteleostei</taxon>
        <taxon>Acanthomorphata</taxon>
        <taxon>Carangaria</taxon>
        <taxon>Pleuronectiformes</taxon>
        <taxon>Pleuronectoidei</taxon>
        <taxon>Soleidae</taxon>
        <taxon>Solea</taxon>
    </lineage>
</organism>
<evidence type="ECO:0000256" key="15">
    <source>
        <dbReference type="SAM" id="MobiDB-lite"/>
    </source>
</evidence>
<evidence type="ECO:0000256" key="8">
    <source>
        <dbReference type="ARBA" id="ARBA00022801"/>
    </source>
</evidence>
<evidence type="ECO:0000256" key="9">
    <source>
        <dbReference type="ARBA" id="ARBA00022807"/>
    </source>
</evidence>
<evidence type="ECO:0000256" key="4">
    <source>
        <dbReference type="ARBA" id="ARBA00022475"/>
    </source>
</evidence>
<reference evidence="17 18" key="1">
    <citation type="journal article" date="2021" name="Sci. Rep.">
        <title>Chromosome anchoring in Senegalese sole (Solea senegalensis) reveals sex-associated markers and genome rearrangements in flatfish.</title>
        <authorList>
            <person name="Guerrero-Cozar I."/>
            <person name="Gomez-Garrido J."/>
            <person name="Berbel C."/>
            <person name="Martinez-Blanch J.F."/>
            <person name="Alioto T."/>
            <person name="Claros M.G."/>
            <person name="Gagnaire P.A."/>
            <person name="Manchado M."/>
        </authorList>
    </citation>
    <scope>NUCLEOTIDE SEQUENCE [LARGE SCALE GENOMIC DNA]</scope>
    <source>
        <strain evidence="17">Sse05_10M</strain>
    </source>
</reference>
<name>A0AAV6Q6V5_SOLSE</name>
<gene>
    <name evidence="17" type="ORF">JOB18_035597</name>
</gene>
<dbReference type="EMBL" id="JAGKHQ010000019">
    <property type="protein sequence ID" value="KAG7482978.1"/>
    <property type="molecule type" value="Genomic_DNA"/>
</dbReference>
<dbReference type="InterPro" id="IPR012599">
    <property type="entry name" value="Propeptide_C1A"/>
</dbReference>
<dbReference type="GO" id="GO:0005886">
    <property type="term" value="C:plasma membrane"/>
    <property type="evidence" value="ECO:0007669"/>
    <property type="project" value="UniProtKB-SubCell"/>
</dbReference>
<evidence type="ECO:0000256" key="5">
    <source>
        <dbReference type="ARBA" id="ARBA00022670"/>
    </source>
</evidence>
<dbReference type="InterPro" id="IPR018629">
    <property type="entry name" value="XK-rel"/>
</dbReference>
<feature type="region of interest" description="Disordered" evidence="15">
    <location>
        <begin position="442"/>
        <end position="589"/>
    </location>
</feature>
<evidence type="ECO:0000313" key="17">
    <source>
        <dbReference type="EMBL" id="KAG7482978.1"/>
    </source>
</evidence>
<keyword evidence="8" id="KW-0378">Hydrolase</keyword>
<evidence type="ECO:0000259" key="16">
    <source>
        <dbReference type="SMART" id="SM00645"/>
    </source>
</evidence>
<keyword evidence="9" id="KW-0788">Thiol protease</keyword>
<dbReference type="PROSITE" id="PS00639">
    <property type="entry name" value="THIOL_PROTEASE_HIS"/>
    <property type="match status" value="1"/>
</dbReference>
<dbReference type="PROSITE" id="PS00640">
    <property type="entry name" value="THIOL_PROTEASE_ASN"/>
    <property type="match status" value="1"/>
</dbReference>
<dbReference type="Pfam" id="PF08127">
    <property type="entry name" value="Propeptide_C1"/>
    <property type="match status" value="1"/>
</dbReference>
<dbReference type="Pfam" id="PF09815">
    <property type="entry name" value="XK-related"/>
    <property type="match status" value="1"/>
</dbReference>
<evidence type="ECO:0000256" key="7">
    <source>
        <dbReference type="ARBA" id="ARBA00022729"/>
    </source>
</evidence>
<dbReference type="GO" id="GO:0006508">
    <property type="term" value="P:proteolysis"/>
    <property type="evidence" value="ECO:0007669"/>
    <property type="project" value="UniProtKB-KW"/>
</dbReference>
<feature type="transmembrane region" description="Helical" evidence="14">
    <location>
        <begin position="20"/>
        <end position="47"/>
    </location>
</feature>
<dbReference type="GO" id="GO:0004197">
    <property type="term" value="F:cysteine-type endopeptidase activity"/>
    <property type="evidence" value="ECO:0007669"/>
    <property type="project" value="UniProtKB-EC"/>
</dbReference>
<keyword evidence="12" id="KW-0865">Zymogen</keyword>
<dbReference type="PANTHER" id="PTHR16024:SF15">
    <property type="entry name" value="XK-RELATED PROTEIN 5"/>
    <property type="match status" value="1"/>
</dbReference>